<reference evidence="2 3" key="1">
    <citation type="journal article" date="2023" name="Commun. Biol.">
        <title>Genome analysis of Parmales, the sister group of diatoms, reveals the evolutionary specialization of diatoms from phago-mixotrophs to photoautotrophs.</title>
        <authorList>
            <person name="Ban H."/>
            <person name="Sato S."/>
            <person name="Yoshikawa S."/>
            <person name="Yamada K."/>
            <person name="Nakamura Y."/>
            <person name="Ichinomiya M."/>
            <person name="Sato N."/>
            <person name="Blanc-Mathieu R."/>
            <person name="Endo H."/>
            <person name="Kuwata A."/>
            <person name="Ogata H."/>
        </authorList>
    </citation>
    <scope>NUCLEOTIDE SEQUENCE [LARGE SCALE GENOMIC DNA]</scope>
</reference>
<keyword evidence="3" id="KW-1185">Reference proteome</keyword>
<evidence type="ECO:0000256" key="1">
    <source>
        <dbReference type="SAM" id="Phobius"/>
    </source>
</evidence>
<organism evidence="2 3">
    <name type="scientific">Tetraparma gracilis</name>
    <dbReference type="NCBI Taxonomy" id="2962635"/>
    <lineage>
        <taxon>Eukaryota</taxon>
        <taxon>Sar</taxon>
        <taxon>Stramenopiles</taxon>
        <taxon>Ochrophyta</taxon>
        <taxon>Bolidophyceae</taxon>
        <taxon>Parmales</taxon>
        <taxon>Triparmaceae</taxon>
        <taxon>Tetraparma</taxon>
    </lineage>
</organism>
<feature type="transmembrane region" description="Helical" evidence="1">
    <location>
        <begin position="106"/>
        <end position="124"/>
    </location>
</feature>
<keyword evidence="1" id="KW-1133">Transmembrane helix</keyword>
<sequence length="125" mass="13789">MAPSALKQAQKEHDEKLTEDMWVVKRVAHKVCGIFAPAFHHLVMNPMEECIEPNNVFSASGEFFFIGVGFAWIITLAAEPEVIANNALKERIGYNNVCVGFDMPPASYVAMPVLALSVAMGCVYR</sequence>
<feature type="transmembrane region" description="Helical" evidence="1">
    <location>
        <begin position="56"/>
        <end position="78"/>
    </location>
</feature>
<gene>
    <name evidence="2" type="ORF">TeGR_g13551</name>
</gene>
<keyword evidence="1" id="KW-0812">Transmembrane</keyword>
<dbReference type="EMBL" id="BRYB01001067">
    <property type="protein sequence ID" value="GMI42445.1"/>
    <property type="molecule type" value="Genomic_DNA"/>
</dbReference>
<protein>
    <submittedName>
        <fullName evidence="2">Uncharacterized protein</fullName>
    </submittedName>
</protein>
<accession>A0ABQ6N6W4</accession>
<comment type="caution">
    <text evidence="2">The sequence shown here is derived from an EMBL/GenBank/DDBJ whole genome shotgun (WGS) entry which is preliminary data.</text>
</comment>
<evidence type="ECO:0000313" key="2">
    <source>
        <dbReference type="EMBL" id="GMI42445.1"/>
    </source>
</evidence>
<keyword evidence="1" id="KW-0472">Membrane</keyword>
<proteinExistence type="predicted"/>
<evidence type="ECO:0000313" key="3">
    <source>
        <dbReference type="Proteomes" id="UP001165060"/>
    </source>
</evidence>
<dbReference type="Proteomes" id="UP001165060">
    <property type="component" value="Unassembled WGS sequence"/>
</dbReference>
<name>A0ABQ6N6W4_9STRA</name>